<dbReference type="PROSITE" id="PS01124">
    <property type="entry name" value="HTH_ARAC_FAMILY_2"/>
    <property type="match status" value="1"/>
</dbReference>
<dbReference type="CDD" id="cd03137">
    <property type="entry name" value="GATase1_AraC_1"/>
    <property type="match status" value="1"/>
</dbReference>
<dbReference type="SUPFAM" id="SSF46689">
    <property type="entry name" value="Homeodomain-like"/>
    <property type="match status" value="2"/>
</dbReference>
<dbReference type="PATRIC" id="fig|1280948.3.peg.2505"/>
<evidence type="ECO:0000256" key="2">
    <source>
        <dbReference type="ARBA" id="ARBA00023163"/>
    </source>
</evidence>
<dbReference type="EMBL" id="AWFH01000034">
    <property type="protein sequence ID" value="KCZ59880.1"/>
    <property type="molecule type" value="Genomic_DNA"/>
</dbReference>
<dbReference type="InterPro" id="IPR009057">
    <property type="entry name" value="Homeodomain-like_sf"/>
</dbReference>
<keyword evidence="5" id="KW-1185">Reference proteome</keyword>
<dbReference type="eggNOG" id="COG4977">
    <property type="taxonomic scope" value="Bacteria"/>
</dbReference>
<dbReference type="Gene3D" id="1.10.10.60">
    <property type="entry name" value="Homeodomain-like"/>
    <property type="match status" value="1"/>
</dbReference>
<keyword evidence="2" id="KW-0804">Transcription</keyword>
<evidence type="ECO:0000256" key="1">
    <source>
        <dbReference type="ARBA" id="ARBA00023015"/>
    </source>
</evidence>
<name>A0A059DZT4_9PROT</name>
<dbReference type="PANTHER" id="PTHR43130">
    <property type="entry name" value="ARAC-FAMILY TRANSCRIPTIONAL REGULATOR"/>
    <property type="match status" value="1"/>
</dbReference>
<evidence type="ECO:0000313" key="5">
    <source>
        <dbReference type="Proteomes" id="UP000024547"/>
    </source>
</evidence>
<dbReference type="AlphaFoldDB" id="A0A059DZT4"/>
<dbReference type="Pfam" id="PF01965">
    <property type="entry name" value="DJ-1_PfpI"/>
    <property type="match status" value="1"/>
</dbReference>
<proteinExistence type="predicted"/>
<dbReference type="Pfam" id="PF12833">
    <property type="entry name" value="HTH_18"/>
    <property type="match status" value="1"/>
</dbReference>
<dbReference type="Gene3D" id="3.40.50.880">
    <property type="match status" value="1"/>
</dbReference>
<comment type="caution">
    <text evidence="4">The sequence shown here is derived from an EMBL/GenBank/DDBJ whole genome shotgun (WGS) entry which is preliminary data.</text>
</comment>
<dbReference type="GO" id="GO:0003700">
    <property type="term" value="F:DNA-binding transcription factor activity"/>
    <property type="evidence" value="ECO:0007669"/>
    <property type="project" value="InterPro"/>
</dbReference>
<dbReference type="InterPro" id="IPR018060">
    <property type="entry name" value="HTH_AraC"/>
</dbReference>
<dbReference type="InterPro" id="IPR029062">
    <property type="entry name" value="Class_I_gatase-like"/>
</dbReference>
<sequence>MISAKSEARLPDMTQQAPHCIVALAYEGLWPLEFGIAAEIFGWSRPELDTDWYDFRVVCSENVSRAVGGFTLTSPYGLDSLQDADTIIVPGWRNVGEPPPAEIQNALISAHERGARLVSYCSGAFVFAHAGLLDGRRATTHWRYLPMMRDRFPLIETQEDVLYVHDANIITSAGSSAAIDASLHVIRCDHGSAIANKIARSLVAPPHRDGGQSQYVEAPIQERPGTSIASVLDWARENLDKPLTVTELAQHAGMSDRTFLRRFRDGTGTTPLKWLRSERVFRAMSLLESTQMDPADIAHQCGFGATDTFRAVFRQVSGTSPLAYRQRFDARDG</sequence>
<dbReference type="InterPro" id="IPR052158">
    <property type="entry name" value="INH-QAR"/>
</dbReference>
<dbReference type="NCBIfam" id="NF006902">
    <property type="entry name" value="PRK09393.1"/>
    <property type="match status" value="1"/>
</dbReference>
<dbReference type="InterPro" id="IPR002818">
    <property type="entry name" value="DJ-1/PfpI"/>
</dbReference>
<reference evidence="4 5" key="1">
    <citation type="journal article" date="2014" name="Antonie Van Leeuwenhoek">
        <title>Hyphomonas beringensis sp. nov. and Hyphomonas chukchiensis sp. nov., isolated from surface seawater of the Bering Sea and Chukchi Sea.</title>
        <authorList>
            <person name="Li C."/>
            <person name="Lai Q."/>
            <person name="Li G."/>
            <person name="Dong C."/>
            <person name="Wang J."/>
            <person name="Liao Y."/>
            <person name="Shao Z."/>
        </authorList>
    </citation>
    <scope>NUCLEOTIDE SEQUENCE [LARGE SCALE GENOMIC DNA]</scope>
    <source>
        <strain evidence="4 5">22II1-22F38</strain>
    </source>
</reference>
<dbReference type="STRING" id="1280948.HY36_07040"/>
<dbReference type="Proteomes" id="UP000024547">
    <property type="component" value="Unassembled WGS sequence"/>
</dbReference>
<accession>A0A059DZT4</accession>
<evidence type="ECO:0000259" key="3">
    <source>
        <dbReference type="PROSITE" id="PS01124"/>
    </source>
</evidence>
<keyword evidence="1" id="KW-0805">Transcription regulation</keyword>
<dbReference type="SUPFAM" id="SSF52317">
    <property type="entry name" value="Class I glutamine amidotransferase-like"/>
    <property type="match status" value="1"/>
</dbReference>
<gene>
    <name evidence="4" type="ORF">HY36_07040</name>
</gene>
<dbReference type="GO" id="GO:0043565">
    <property type="term" value="F:sequence-specific DNA binding"/>
    <property type="evidence" value="ECO:0007669"/>
    <property type="project" value="InterPro"/>
</dbReference>
<protein>
    <recommendedName>
        <fullName evidence="3">HTH araC/xylS-type domain-containing protein</fullName>
    </recommendedName>
</protein>
<dbReference type="PANTHER" id="PTHR43130:SF3">
    <property type="entry name" value="HTH-TYPE TRANSCRIPTIONAL REGULATOR RV1931C"/>
    <property type="match status" value="1"/>
</dbReference>
<organism evidence="4 5">
    <name type="scientific">Hyphomonas atlantica</name>
    <dbReference type="NCBI Taxonomy" id="1280948"/>
    <lineage>
        <taxon>Bacteria</taxon>
        <taxon>Pseudomonadati</taxon>
        <taxon>Pseudomonadota</taxon>
        <taxon>Alphaproteobacteria</taxon>
        <taxon>Hyphomonadales</taxon>
        <taxon>Hyphomonadaceae</taxon>
        <taxon>Hyphomonas</taxon>
    </lineage>
</organism>
<evidence type="ECO:0000313" key="4">
    <source>
        <dbReference type="EMBL" id="KCZ59880.1"/>
    </source>
</evidence>
<dbReference type="SMART" id="SM00342">
    <property type="entry name" value="HTH_ARAC"/>
    <property type="match status" value="1"/>
</dbReference>
<feature type="domain" description="HTH araC/xylS-type" evidence="3">
    <location>
        <begin position="229"/>
        <end position="327"/>
    </location>
</feature>